<dbReference type="GO" id="GO:0032259">
    <property type="term" value="P:methylation"/>
    <property type="evidence" value="ECO:0007669"/>
    <property type="project" value="UniProtKB-KW"/>
</dbReference>
<keyword evidence="1" id="KW-0808">Transferase</keyword>
<dbReference type="Gene3D" id="3.40.50.150">
    <property type="entry name" value="Vaccinia Virus protein VP39"/>
    <property type="match status" value="1"/>
</dbReference>
<comment type="caution">
    <text evidence="1">The sequence shown here is derived from an EMBL/GenBank/DDBJ whole genome shotgun (WGS) entry which is preliminary data.</text>
</comment>
<keyword evidence="2" id="KW-1185">Reference proteome</keyword>
<evidence type="ECO:0000313" key="2">
    <source>
        <dbReference type="Proteomes" id="UP001519535"/>
    </source>
</evidence>
<gene>
    <name evidence="1" type="ORF">KIH27_07900</name>
</gene>
<dbReference type="SUPFAM" id="SSF53335">
    <property type="entry name" value="S-adenosyl-L-methionine-dependent methyltransferases"/>
    <property type="match status" value="1"/>
</dbReference>
<dbReference type="RefSeq" id="WP_214092393.1">
    <property type="nucleotide sequence ID" value="NZ_JAHCLR010000012.1"/>
</dbReference>
<dbReference type="InterPro" id="IPR029063">
    <property type="entry name" value="SAM-dependent_MTases_sf"/>
</dbReference>
<proteinExistence type="predicted"/>
<dbReference type="GO" id="GO:0008168">
    <property type="term" value="F:methyltransferase activity"/>
    <property type="evidence" value="ECO:0007669"/>
    <property type="project" value="UniProtKB-KW"/>
</dbReference>
<sequence>MPQEFAKYRLAGHRFVQGWLAPEILDIVQALDSAQRANGISGSVAEIGVHHGKFLIALHLLRRESEHALAIDVFADQHLNRDGSGQGDLDTFLANMHRWTSIDGVVIHQGDSTLLDSATAIELAESRCRFFSVDGGHTEEVVFSDMNLAEATLADGGIVIADDVFHERWPGVAVGTLRYLQSGGKLAPFAIGFNKVFFAQPAYADTYRHAIEDRCRNAIRISTQTSTYAGHPVALVFPTPRTPRQLLRKNATARTIYRALARPGALRK</sequence>
<reference evidence="1 2" key="1">
    <citation type="submission" date="2021-05" db="EMBL/GenBank/DDBJ databases">
        <title>Mycobacterium acidophilum sp. nov., an extremely acid-tolerant member of the genus Mycobacterium.</title>
        <authorList>
            <person name="Xia J."/>
        </authorList>
    </citation>
    <scope>NUCLEOTIDE SEQUENCE [LARGE SCALE GENOMIC DNA]</scope>
    <source>
        <strain evidence="1 2">M1</strain>
    </source>
</reference>
<name>A0ABS5RKR1_9MYCO</name>
<dbReference type="EMBL" id="JAHCLR010000012">
    <property type="protein sequence ID" value="MBS9533509.1"/>
    <property type="molecule type" value="Genomic_DNA"/>
</dbReference>
<dbReference type="Proteomes" id="UP001519535">
    <property type="component" value="Unassembled WGS sequence"/>
</dbReference>
<accession>A0ABS5RKR1</accession>
<organism evidence="1 2">
    <name type="scientific">Mycolicibacter acidiphilus</name>
    <dbReference type="NCBI Taxonomy" id="2835306"/>
    <lineage>
        <taxon>Bacteria</taxon>
        <taxon>Bacillati</taxon>
        <taxon>Actinomycetota</taxon>
        <taxon>Actinomycetes</taxon>
        <taxon>Mycobacteriales</taxon>
        <taxon>Mycobacteriaceae</taxon>
        <taxon>Mycolicibacter</taxon>
    </lineage>
</organism>
<dbReference type="Pfam" id="PF13578">
    <property type="entry name" value="Methyltransf_24"/>
    <property type="match status" value="1"/>
</dbReference>
<protein>
    <submittedName>
        <fullName evidence="1">Class I SAM-dependent methyltransferase</fullName>
    </submittedName>
</protein>
<evidence type="ECO:0000313" key="1">
    <source>
        <dbReference type="EMBL" id="MBS9533509.1"/>
    </source>
</evidence>
<keyword evidence="1" id="KW-0489">Methyltransferase</keyword>